<keyword evidence="2" id="KW-1185">Reference proteome</keyword>
<sequence>MMHLEVLVQAKQWLLLLNSHQADRCEILIPLLERPFFAGQSLVSSFFGVLQQQFKEVAMFSTTKAHVDGEPDTQNFMEFDDVKYQHFHKG</sequence>
<comment type="caution">
    <text evidence="1">The sequence shown here is derived from an EMBL/GenBank/DDBJ whole genome shotgun (WGS) entry which is preliminary data.</text>
</comment>
<dbReference type="GO" id="GO:0016301">
    <property type="term" value="F:kinase activity"/>
    <property type="evidence" value="ECO:0007669"/>
    <property type="project" value="UniProtKB-KW"/>
</dbReference>
<proteinExistence type="predicted"/>
<keyword evidence="1" id="KW-0808">Transferase</keyword>
<dbReference type="EMBL" id="AWUE01019150">
    <property type="protein sequence ID" value="OMO75809.1"/>
    <property type="molecule type" value="Genomic_DNA"/>
</dbReference>
<dbReference type="AlphaFoldDB" id="A0A1R3HZT7"/>
<protein>
    <submittedName>
        <fullName evidence="1">Serine/threonine-protein kinase CBK1-like protein</fullName>
    </submittedName>
</protein>
<reference evidence="2" key="1">
    <citation type="submission" date="2013-09" db="EMBL/GenBank/DDBJ databases">
        <title>Corchorus olitorius genome sequencing.</title>
        <authorList>
            <person name="Alam M."/>
            <person name="Haque M.S."/>
            <person name="Islam M.S."/>
            <person name="Emdad E.M."/>
            <person name="Islam M.M."/>
            <person name="Ahmed B."/>
            <person name="Halim A."/>
            <person name="Hossen Q.M.M."/>
            <person name="Hossain M.Z."/>
            <person name="Ahmed R."/>
            <person name="Khan M.M."/>
            <person name="Islam R."/>
            <person name="Rashid M.M."/>
            <person name="Khan S.A."/>
            <person name="Rahman M.S."/>
            <person name="Alam M."/>
            <person name="Yahiya A.S."/>
            <person name="Khan M.S."/>
            <person name="Azam M.S."/>
            <person name="Haque T."/>
            <person name="Lashkar M.Z.H."/>
            <person name="Akhand A.I."/>
            <person name="Morshed G."/>
            <person name="Roy S."/>
            <person name="Uddin K.S."/>
            <person name="Rabeya T."/>
            <person name="Hossain A.S."/>
            <person name="Chowdhury A."/>
            <person name="Snigdha A.R."/>
            <person name="Mortoza M.S."/>
            <person name="Matin S.A."/>
            <person name="Hoque S.M.E."/>
            <person name="Islam M.K."/>
            <person name="Roy D.K."/>
            <person name="Haider R."/>
            <person name="Moosa M.M."/>
            <person name="Elias S.M."/>
            <person name="Hasan A.M."/>
            <person name="Jahan S."/>
            <person name="Shafiuddin M."/>
            <person name="Mahmood N."/>
            <person name="Shommy N.S."/>
        </authorList>
    </citation>
    <scope>NUCLEOTIDE SEQUENCE [LARGE SCALE GENOMIC DNA]</scope>
    <source>
        <strain evidence="2">cv. O-4</strain>
    </source>
</reference>
<organism evidence="1 2">
    <name type="scientific">Corchorus olitorius</name>
    <dbReference type="NCBI Taxonomy" id="93759"/>
    <lineage>
        <taxon>Eukaryota</taxon>
        <taxon>Viridiplantae</taxon>
        <taxon>Streptophyta</taxon>
        <taxon>Embryophyta</taxon>
        <taxon>Tracheophyta</taxon>
        <taxon>Spermatophyta</taxon>
        <taxon>Magnoliopsida</taxon>
        <taxon>eudicotyledons</taxon>
        <taxon>Gunneridae</taxon>
        <taxon>Pentapetalae</taxon>
        <taxon>rosids</taxon>
        <taxon>malvids</taxon>
        <taxon>Malvales</taxon>
        <taxon>Malvaceae</taxon>
        <taxon>Grewioideae</taxon>
        <taxon>Apeibeae</taxon>
        <taxon>Corchorus</taxon>
    </lineage>
</organism>
<accession>A0A1R3HZT7</accession>
<dbReference type="Proteomes" id="UP000187203">
    <property type="component" value="Unassembled WGS sequence"/>
</dbReference>
<gene>
    <name evidence="1" type="ORF">COLO4_25862</name>
</gene>
<evidence type="ECO:0000313" key="1">
    <source>
        <dbReference type="EMBL" id="OMO75809.1"/>
    </source>
</evidence>
<name>A0A1R3HZT7_9ROSI</name>
<keyword evidence="1" id="KW-0418">Kinase</keyword>
<evidence type="ECO:0000313" key="2">
    <source>
        <dbReference type="Proteomes" id="UP000187203"/>
    </source>
</evidence>